<evidence type="ECO:0000256" key="8">
    <source>
        <dbReference type="SAM" id="MobiDB-lite"/>
    </source>
</evidence>
<evidence type="ECO:0000256" key="4">
    <source>
        <dbReference type="ARBA" id="ARBA00022630"/>
    </source>
</evidence>
<gene>
    <name evidence="9" type="ORF">HALLA_03530</name>
</gene>
<comment type="cofactor">
    <cofactor evidence="1">
        <name>FAD</name>
        <dbReference type="ChEBI" id="CHEBI:57692"/>
    </cofactor>
</comment>
<dbReference type="HOGENOM" id="CLU_020931_0_0_2"/>
<sequence>MTSDRDHTGGSSEAERTESGGAEDVHDIVGIGLGPFDLGLAALIEGHDEIDLDAIFLEQKPSFSWHEGMLIEDATLEVPFLADVVTLADPTSPYSYLNYLEETDRLYEFYFYETFQTPRREYDAYCRWVAERLESPRFSRRVIDVRPVDHPTANFQVTAIRPDDVAAEDEVVSGTDRDVAGGNRTEPTSVDEPVDAARGTEREQFTYLTRDLVVGVGSKPFVPAEFRGFPDDSVFHTARYRYNRSNALDVDSIAVIGSGQSAAEVFQDLLARQPNHEYRLDWVTRSDGFFPMEYSKLGLQHFAPEYVEYVTELPQPVRDDLIPEQELLYKGIDPDTSDEIYEELYRRSVGGDRPDVGLIAMTEVRDIDRTEAGRYRLDCRQWQSETTFSFEPSVVILGTGYHRPTPPFLDGIDQRIHRDDRGRLEITREYTLKTDLDGTVFVQNAGLHTHGVGTPDLGLGTYRNVVILDQLLEESPYSIPTDTVYQDFSPASFVRNAPGGSLGGTEPLERMSDSDRPTGE</sequence>
<name>W0JWP3_9EURY</name>
<dbReference type="eggNOG" id="arCOG07945">
    <property type="taxonomic scope" value="Archaea"/>
</dbReference>
<evidence type="ECO:0000256" key="7">
    <source>
        <dbReference type="ARBA" id="ARBA00023002"/>
    </source>
</evidence>
<keyword evidence="9" id="KW-0614">Plasmid</keyword>
<evidence type="ECO:0000256" key="6">
    <source>
        <dbReference type="ARBA" id="ARBA00022857"/>
    </source>
</evidence>
<dbReference type="GO" id="GO:0004497">
    <property type="term" value="F:monooxygenase activity"/>
    <property type="evidence" value="ECO:0007669"/>
    <property type="project" value="UniProtKB-KW"/>
</dbReference>
<dbReference type="AlphaFoldDB" id="W0JWP3"/>
<comment type="pathway">
    <text evidence="2">Siderophore biosynthesis.</text>
</comment>
<organism evidence="9 10">
    <name type="scientific">Halostagnicola larsenii XH-48</name>
    <dbReference type="NCBI Taxonomy" id="797299"/>
    <lineage>
        <taxon>Archaea</taxon>
        <taxon>Methanobacteriati</taxon>
        <taxon>Methanobacteriota</taxon>
        <taxon>Stenosarchaea group</taxon>
        <taxon>Halobacteria</taxon>
        <taxon>Halobacteriales</taxon>
        <taxon>Natrialbaceae</taxon>
        <taxon>Halostagnicola</taxon>
    </lineage>
</organism>
<evidence type="ECO:0000256" key="2">
    <source>
        <dbReference type="ARBA" id="ARBA00004924"/>
    </source>
</evidence>
<evidence type="ECO:0000313" key="9">
    <source>
        <dbReference type="EMBL" id="AHG01473.1"/>
    </source>
</evidence>
<evidence type="ECO:0000256" key="1">
    <source>
        <dbReference type="ARBA" id="ARBA00001974"/>
    </source>
</evidence>
<dbReference type="PANTHER" id="PTHR42802:SF1">
    <property type="entry name" value="L-ORNITHINE N(5)-MONOOXYGENASE"/>
    <property type="match status" value="1"/>
</dbReference>
<evidence type="ECO:0000313" key="10">
    <source>
        <dbReference type="Proteomes" id="UP000019024"/>
    </source>
</evidence>
<keyword evidence="6" id="KW-0521">NADP</keyword>
<feature type="region of interest" description="Disordered" evidence="8">
    <location>
        <begin position="170"/>
        <end position="194"/>
    </location>
</feature>
<dbReference type="OrthoDB" id="224622at2157"/>
<keyword evidence="7" id="KW-0560">Oxidoreductase</keyword>
<keyword evidence="5" id="KW-0274">FAD</keyword>
<keyword evidence="10" id="KW-1185">Reference proteome</keyword>
<dbReference type="PANTHER" id="PTHR42802">
    <property type="entry name" value="MONOOXYGENASE"/>
    <property type="match status" value="1"/>
</dbReference>
<comment type="similarity">
    <text evidence="3">Belongs to the lysine N(6)-hydroxylase/L-ornithine N(5)-oxygenase family.</text>
</comment>
<dbReference type="InterPro" id="IPR025700">
    <property type="entry name" value="Lys/Orn_oxygenase"/>
</dbReference>
<dbReference type="InterPro" id="IPR036188">
    <property type="entry name" value="FAD/NAD-bd_sf"/>
</dbReference>
<dbReference type="SUPFAM" id="SSF51905">
    <property type="entry name" value="FAD/NAD(P)-binding domain"/>
    <property type="match status" value="1"/>
</dbReference>
<keyword evidence="4" id="KW-0285">Flavoprotein</keyword>
<evidence type="ECO:0000256" key="3">
    <source>
        <dbReference type="ARBA" id="ARBA00007588"/>
    </source>
</evidence>
<dbReference type="KEGG" id="hlr:HALLA_03530"/>
<dbReference type="PATRIC" id="fig|797299.3.peg.3221"/>
<feature type="compositionally biased region" description="Basic and acidic residues" evidence="8">
    <location>
        <begin position="507"/>
        <end position="520"/>
    </location>
</feature>
<accession>W0JWP3</accession>
<feature type="region of interest" description="Disordered" evidence="8">
    <location>
        <begin position="496"/>
        <end position="520"/>
    </location>
</feature>
<keyword evidence="9" id="KW-0503">Monooxygenase</keyword>
<evidence type="ECO:0000256" key="5">
    <source>
        <dbReference type="ARBA" id="ARBA00022827"/>
    </source>
</evidence>
<dbReference type="Proteomes" id="UP000019024">
    <property type="component" value="Plasmid unnamed"/>
</dbReference>
<dbReference type="Gene3D" id="3.50.50.60">
    <property type="entry name" value="FAD/NAD(P)-binding domain"/>
    <property type="match status" value="1"/>
</dbReference>
<geneLocation type="plasmid" evidence="9">
    <name>unnamed</name>
</geneLocation>
<dbReference type="Pfam" id="PF13434">
    <property type="entry name" value="Lys_Orn_oxgnase"/>
    <property type="match status" value="2"/>
</dbReference>
<dbReference type="EMBL" id="CP007056">
    <property type="protein sequence ID" value="AHG01473.1"/>
    <property type="molecule type" value="Genomic_DNA"/>
</dbReference>
<proteinExistence type="inferred from homology"/>
<protein>
    <submittedName>
        <fullName evidence="9">Lysine 6-monooxygenase</fullName>
    </submittedName>
</protein>
<reference evidence="9 10" key="1">
    <citation type="submission" date="2014-01" db="EMBL/GenBank/DDBJ databases">
        <authorList>
            <consortium name="DOE Joint Genome Institute"/>
            <person name="Anderson I."/>
            <person name="Huntemann M."/>
            <person name="Han J."/>
            <person name="Chen A."/>
            <person name="Kyrpides N."/>
            <person name="Mavromatis K."/>
            <person name="Markowitz V."/>
            <person name="Palaniappan K."/>
            <person name="Ivanova N."/>
            <person name="Schaumberg A."/>
            <person name="Pati A."/>
            <person name="Liolios K."/>
            <person name="Nordberg H.P."/>
            <person name="Cantor M.N."/>
            <person name="Hua S.X."/>
            <person name="Woyke T."/>
        </authorList>
    </citation>
    <scope>NUCLEOTIDE SEQUENCE [LARGE SCALE GENOMIC DNA]</scope>
    <source>
        <strain evidence="9 10">XH-48</strain>
        <plasmid evidence="10">1</plasmid>
    </source>
</reference>
<feature type="region of interest" description="Disordered" evidence="8">
    <location>
        <begin position="1"/>
        <end position="23"/>
    </location>
</feature>